<dbReference type="GO" id="GO:0004029">
    <property type="term" value="F:aldehyde dehydrogenase (NAD+) activity"/>
    <property type="evidence" value="ECO:0007669"/>
    <property type="project" value="TreeGrafter"/>
</dbReference>
<dbReference type="Gene3D" id="3.40.50.720">
    <property type="entry name" value="NAD(P)-binding Rossmann-like Domain"/>
    <property type="match status" value="1"/>
</dbReference>
<evidence type="ECO:0000259" key="1">
    <source>
        <dbReference type="Pfam" id="PF01370"/>
    </source>
</evidence>
<dbReference type="InterPro" id="IPR036291">
    <property type="entry name" value="NAD(P)-bd_dom_sf"/>
</dbReference>
<dbReference type="InterPro" id="IPR051783">
    <property type="entry name" value="NAD(P)-dependent_oxidoreduct"/>
</dbReference>
<evidence type="ECO:0000313" key="3">
    <source>
        <dbReference type="Proteomes" id="UP000242320"/>
    </source>
</evidence>
<feature type="domain" description="NAD-dependent epimerase/dehydratase" evidence="1">
    <location>
        <begin position="7"/>
        <end position="232"/>
    </location>
</feature>
<dbReference type="GO" id="GO:0005737">
    <property type="term" value="C:cytoplasm"/>
    <property type="evidence" value="ECO:0007669"/>
    <property type="project" value="TreeGrafter"/>
</dbReference>
<dbReference type="SUPFAM" id="SSF51735">
    <property type="entry name" value="NAD(P)-binding Rossmann-fold domains"/>
    <property type="match status" value="1"/>
</dbReference>
<gene>
    <name evidence="2" type="ORF">B8W69_15155</name>
</gene>
<dbReference type="PANTHER" id="PTHR48079">
    <property type="entry name" value="PROTEIN YEEZ"/>
    <property type="match status" value="1"/>
</dbReference>
<organism evidence="2 3">
    <name type="scientific">Mycolicibacterium vulneris</name>
    <dbReference type="NCBI Taxonomy" id="547163"/>
    <lineage>
        <taxon>Bacteria</taxon>
        <taxon>Bacillati</taxon>
        <taxon>Actinomycetota</taxon>
        <taxon>Actinomycetes</taxon>
        <taxon>Mycobacteriales</taxon>
        <taxon>Mycobacteriaceae</taxon>
        <taxon>Mycolicibacterium</taxon>
    </lineage>
</organism>
<dbReference type="InterPro" id="IPR001509">
    <property type="entry name" value="Epimerase_deHydtase"/>
</dbReference>
<dbReference type="Pfam" id="PF01370">
    <property type="entry name" value="Epimerase"/>
    <property type="match status" value="1"/>
</dbReference>
<dbReference type="EMBL" id="NCXM01000014">
    <property type="protein sequence ID" value="OSC27013.1"/>
    <property type="molecule type" value="Genomic_DNA"/>
</dbReference>
<sequence length="339" mass="36887">MSTTPKLVIGANGFLGSHVTRQLVAGGHQVRAMVREGANTRSIDDLELTRFHGDVFDKATVQEAMDGVDDVYYCVVDTRAWLRDTAPLFRTNVEGLRNVLDVAVAQPDLRRFIFTSTYATVGRRHGHVATEEDIVGTRGLSDYVQSRVQAENLVMRYVAEAGLPAVAMCVSTTYGSGDWGRTPHGAFIAGAVFGKLPFTMEGIQLEVVGVTDAARAMILAAEHGRIGERYLISERMIALKEVVRIAADEAGVPAPRRSISVPVLYAMGALGNLRARLTGKDAELSLASVRMMRAEAPVDHSKAVHELGWQPRPVEESIREAARFWAAMRDAKGRSTTPG</sequence>
<evidence type="ECO:0000313" key="2">
    <source>
        <dbReference type="EMBL" id="OSC27013.1"/>
    </source>
</evidence>
<dbReference type="RefSeq" id="WP_085290601.1">
    <property type="nucleotide sequence ID" value="NZ_NCXM01000014.1"/>
</dbReference>
<dbReference type="Proteomes" id="UP000242320">
    <property type="component" value="Unassembled WGS sequence"/>
</dbReference>
<dbReference type="PANTHER" id="PTHR48079:SF6">
    <property type="entry name" value="NAD(P)-BINDING DOMAIN-CONTAINING PROTEIN-RELATED"/>
    <property type="match status" value="1"/>
</dbReference>
<dbReference type="OrthoDB" id="9801785at2"/>
<proteinExistence type="predicted"/>
<comment type="caution">
    <text evidence="2">The sequence shown here is derived from an EMBL/GenBank/DDBJ whole genome shotgun (WGS) entry which is preliminary data.</text>
</comment>
<reference evidence="2 3" key="1">
    <citation type="submission" date="2017-04" db="EMBL/GenBank/DDBJ databases">
        <title>The new phylogeny of genus Mycobacterium.</title>
        <authorList>
            <person name="Tortoli E."/>
            <person name="Trovato A."/>
            <person name="Cirillo D.M."/>
        </authorList>
    </citation>
    <scope>NUCLEOTIDE SEQUENCE [LARGE SCALE GENOMIC DNA]</scope>
    <source>
        <strain evidence="2 3">DSM 45247</strain>
    </source>
</reference>
<protein>
    <submittedName>
        <fullName evidence="2">NAD-dependent dehydratase</fullName>
    </submittedName>
</protein>
<accession>A0A1X2L0L5</accession>
<name>A0A1X2L0L5_9MYCO</name>
<dbReference type="AlphaFoldDB" id="A0A1X2L0L5"/>
<keyword evidence="3" id="KW-1185">Reference proteome</keyword>